<feature type="transmembrane region" description="Helical" evidence="7">
    <location>
        <begin position="326"/>
        <end position="347"/>
    </location>
</feature>
<evidence type="ECO:0000256" key="5">
    <source>
        <dbReference type="ARBA" id="ARBA00023136"/>
    </source>
</evidence>
<comment type="subcellular location">
    <subcellularLocation>
        <location evidence="1">Cell membrane</location>
        <topology evidence="1">Multi-pass membrane protein</topology>
    </subcellularLocation>
</comment>
<feature type="transmembrane region" description="Helical" evidence="7">
    <location>
        <begin position="218"/>
        <end position="240"/>
    </location>
</feature>
<feature type="transmembrane region" description="Helical" evidence="7">
    <location>
        <begin position="271"/>
        <end position="289"/>
    </location>
</feature>
<protein>
    <submittedName>
        <fullName evidence="8">Monosaccharide ABC transporter membrane protein, CUT2 family</fullName>
    </submittedName>
</protein>
<evidence type="ECO:0000313" key="8">
    <source>
        <dbReference type="EMBL" id="SMG05986.1"/>
    </source>
</evidence>
<feature type="transmembrane region" description="Helical" evidence="7">
    <location>
        <begin position="73"/>
        <end position="95"/>
    </location>
</feature>
<keyword evidence="2" id="KW-1003">Cell membrane</keyword>
<dbReference type="EMBL" id="FXAT01000001">
    <property type="protein sequence ID" value="SMG05986.1"/>
    <property type="molecule type" value="Genomic_DNA"/>
</dbReference>
<evidence type="ECO:0000313" key="9">
    <source>
        <dbReference type="Proteomes" id="UP000193228"/>
    </source>
</evidence>
<reference evidence="9" key="1">
    <citation type="submission" date="2017-04" db="EMBL/GenBank/DDBJ databases">
        <authorList>
            <person name="Varghese N."/>
            <person name="Submissions S."/>
        </authorList>
    </citation>
    <scope>NUCLEOTIDE SEQUENCE [LARGE SCALE GENOMIC DNA]</scope>
    <source>
        <strain evidence="9">LMG 29540</strain>
    </source>
</reference>
<feature type="compositionally biased region" description="Low complexity" evidence="6">
    <location>
        <begin position="16"/>
        <end position="29"/>
    </location>
</feature>
<gene>
    <name evidence="8" type="ORF">SAMN06265784_10137</name>
</gene>
<feature type="transmembrane region" description="Helical" evidence="7">
    <location>
        <begin position="301"/>
        <end position="319"/>
    </location>
</feature>
<dbReference type="Proteomes" id="UP000193228">
    <property type="component" value="Unassembled WGS sequence"/>
</dbReference>
<evidence type="ECO:0000256" key="4">
    <source>
        <dbReference type="ARBA" id="ARBA00022989"/>
    </source>
</evidence>
<name>A0A1X7HVG7_9BURK</name>
<keyword evidence="9" id="KW-1185">Reference proteome</keyword>
<dbReference type="RefSeq" id="WP_085480254.1">
    <property type="nucleotide sequence ID" value="NZ_FXAT01000001.1"/>
</dbReference>
<organism evidence="8 9">
    <name type="scientific">Paraburkholderia susongensis</name>
    <dbReference type="NCBI Taxonomy" id="1515439"/>
    <lineage>
        <taxon>Bacteria</taxon>
        <taxon>Pseudomonadati</taxon>
        <taxon>Pseudomonadota</taxon>
        <taxon>Betaproteobacteria</taxon>
        <taxon>Burkholderiales</taxon>
        <taxon>Burkholderiaceae</taxon>
        <taxon>Paraburkholderia</taxon>
    </lineage>
</organism>
<evidence type="ECO:0000256" key="7">
    <source>
        <dbReference type="SAM" id="Phobius"/>
    </source>
</evidence>
<dbReference type="Pfam" id="PF02653">
    <property type="entry name" value="BPD_transp_2"/>
    <property type="match status" value="1"/>
</dbReference>
<dbReference type="PANTHER" id="PTHR32196">
    <property type="entry name" value="ABC TRANSPORTER PERMEASE PROTEIN YPHD-RELATED-RELATED"/>
    <property type="match status" value="1"/>
</dbReference>
<evidence type="ECO:0000256" key="2">
    <source>
        <dbReference type="ARBA" id="ARBA00022475"/>
    </source>
</evidence>
<feature type="transmembrane region" description="Helical" evidence="7">
    <location>
        <begin position="157"/>
        <end position="179"/>
    </location>
</feature>
<evidence type="ECO:0000256" key="6">
    <source>
        <dbReference type="SAM" id="MobiDB-lite"/>
    </source>
</evidence>
<keyword evidence="5 7" id="KW-0472">Membrane</keyword>
<feature type="region of interest" description="Disordered" evidence="6">
    <location>
        <begin position="1"/>
        <end position="29"/>
    </location>
</feature>
<sequence length="376" mass="37785">MTDRSWRETAGGKPGGAQDAADAAPGTAQGAVSGAASGAASGTAPGIAAAPASASAPLASGKPAGTRLGFSNYLGLAGALLAMIVLFSLLSSHFLTYDTFSTIANQIPDLVVMSVGMTFVLIIAGIDLSVGSVLALGASVVSVAALKWGWGALPAAVLGVAAAALTGTVTGGVTVAWRIPSFIVSLGVLEAARGLAYQMTNSRTAYIGDAFDFLSNPIALGISPAFLIAVAVMVIAQLVLTRTVFGRYLVGIGTNEEAVRLAGVNPRPYKVIVFALMGALSGLAALFQISRLEAADPNAGVGMELQVIAAVVIGGTSLMGGRGSVISTFFGVLIISVLAAGLAQIGANEPTKRIITGAVIVVAVVLDTYRSRRRRA</sequence>
<dbReference type="OrthoDB" id="9799990at2"/>
<evidence type="ECO:0000256" key="3">
    <source>
        <dbReference type="ARBA" id="ARBA00022692"/>
    </source>
</evidence>
<evidence type="ECO:0000256" key="1">
    <source>
        <dbReference type="ARBA" id="ARBA00004651"/>
    </source>
</evidence>
<accession>A0A1X7HVG7</accession>
<keyword evidence="4 7" id="KW-1133">Transmembrane helix</keyword>
<dbReference type="STRING" id="1515439.SAMN06265784_10137"/>
<dbReference type="GO" id="GO:0022857">
    <property type="term" value="F:transmembrane transporter activity"/>
    <property type="evidence" value="ECO:0007669"/>
    <property type="project" value="InterPro"/>
</dbReference>
<dbReference type="GO" id="GO:0005886">
    <property type="term" value="C:plasma membrane"/>
    <property type="evidence" value="ECO:0007669"/>
    <property type="project" value="UniProtKB-SubCell"/>
</dbReference>
<dbReference type="PANTHER" id="PTHR32196:SF72">
    <property type="entry name" value="RIBOSE IMPORT PERMEASE PROTEIN RBSC"/>
    <property type="match status" value="1"/>
</dbReference>
<proteinExistence type="predicted"/>
<dbReference type="AlphaFoldDB" id="A0A1X7HVG7"/>
<keyword evidence="3 7" id="KW-0812">Transmembrane</keyword>
<dbReference type="CDD" id="cd06579">
    <property type="entry name" value="TM_PBP1_transp_AraH_like"/>
    <property type="match status" value="1"/>
</dbReference>
<dbReference type="InterPro" id="IPR001851">
    <property type="entry name" value="ABC_transp_permease"/>
</dbReference>